<keyword evidence="1" id="KW-0732">Signal</keyword>
<keyword evidence="3" id="KW-1185">Reference proteome</keyword>
<dbReference type="RefSeq" id="WP_091113262.1">
    <property type="nucleotide sequence ID" value="NZ_BKAF01000015.1"/>
</dbReference>
<protein>
    <submittedName>
        <fullName evidence="2">Uncharacterized protein</fullName>
    </submittedName>
</protein>
<dbReference type="AlphaFoldDB" id="A0A1I3HXI5"/>
<reference evidence="2 3" key="1">
    <citation type="submission" date="2016-10" db="EMBL/GenBank/DDBJ databases">
        <authorList>
            <person name="de Groot N.N."/>
        </authorList>
    </citation>
    <scope>NUCLEOTIDE SEQUENCE [LARGE SCALE GENOMIC DNA]</scope>
    <source>
        <strain evidence="2 3">CGMCC 1.11156</strain>
    </source>
</reference>
<dbReference type="OrthoDB" id="3775894at2"/>
<dbReference type="Proteomes" id="UP000198649">
    <property type="component" value="Unassembled WGS sequence"/>
</dbReference>
<evidence type="ECO:0000256" key="1">
    <source>
        <dbReference type="SAM" id="SignalP"/>
    </source>
</evidence>
<feature type="signal peptide" evidence="1">
    <location>
        <begin position="1"/>
        <end position="20"/>
    </location>
</feature>
<evidence type="ECO:0000313" key="2">
    <source>
        <dbReference type="EMBL" id="SFI40300.1"/>
    </source>
</evidence>
<organism evidence="2 3">
    <name type="scientific">Nocardioides psychrotolerans</name>
    <dbReference type="NCBI Taxonomy" id="1005945"/>
    <lineage>
        <taxon>Bacteria</taxon>
        <taxon>Bacillati</taxon>
        <taxon>Actinomycetota</taxon>
        <taxon>Actinomycetes</taxon>
        <taxon>Propionibacteriales</taxon>
        <taxon>Nocardioidaceae</taxon>
        <taxon>Nocardioides</taxon>
    </lineage>
</organism>
<proteinExistence type="predicted"/>
<dbReference type="STRING" id="1005945.SAMN05216561_10824"/>
<gene>
    <name evidence="2" type="ORF">SAMN05216561_10824</name>
</gene>
<name>A0A1I3HXI5_9ACTN</name>
<evidence type="ECO:0000313" key="3">
    <source>
        <dbReference type="Proteomes" id="UP000198649"/>
    </source>
</evidence>
<accession>A0A1I3HXI5</accession>
<sequence length="365" mass="39263">MTVVSRAATLVVAILTTALATVGTTTAWAGADPAALRGDETARIGSASTGPAPRLAARATSTAVRRVQKVTLKWSGGWKEPVQTTSATIPGIGEVTLVCRPNTTMIRLFATDRSAETQMWLAKHEVKDQRNVVATKTVRIYRYAHAFDDGTGGTGSFAHEGLNQVFPIENYSSGYVDGIISQRPGRHQPAAGAPMAPVTSFRLNWYWNGFHHPAEYRFCQFDAVFKTTFPTRLGVNWHGEADAVDNVLQSSRLPSIGQLNVRCGTNDDGGGGIQSISLVPDVDNASVYAETVTGEGDVDDHVDPFSKGFDPETGKVGPIPVPRNGMVRLFFSVGGIERRFIASSYYVTNNGNARLNLCELAVAPY</sequence>
<feature type="chain" id="PRO_5039713492" evidence="1">
    <location>
        <begin position="21"/>
        <end position="365"/>
    </location>
</feature>
<dbReference type="EMBL" id="FOQG01000008">
    <property type="protein sequence ID" value="SFI40300.1"/>
    <property type="molecule type" value="Genomic_DNA"/>
</dbReference>